<dbReference type="EMBL" id="GDJX01011994">
    <property type="protein sequence ID" value="JAT55942.1"/>
    <property type="molecule type" value="Transcribed_RNA"/>
</dbReference>
<name>A0A1D1YMT1_9ARAE</name>
<evidence type="ECO:0000256" key="2">
    <source>
        <dbReference type="SAM" id="Phobius"/>
    </source>
</evidence>
<feature type="transmembrane region" description="Helical" evidence="2">
    <location>
        <begin position="51"/>
        <end position="70"/>
    </location>
</feature>
<gene>
    <name evidence="3" type="primary">CTX80</name>
    <name evidence="3" type="ORF">g.1166</name>
</gene>
<evidence type="ECO:0000256" key="1">
    <source>
        <dbReference type="SAM" id="MobiDB-lite"/>
    </source>
</evidence>
<feature type="non-terminal residue" evidence="3">
    <location>
        <position position="1"/>
    </location>
</feature>
<accession>A0A1D1YMT1</accession>
<feature type="region of interest" description="Disordered" evidence="1">
    <location>
        <begin position="121"/>
        <end position="142"/>
    </location>
</feature>
<protein>
    <submittedName>
        <fullName evidence="3">Ciliary WD repeat-containing protein ctxp80</fullName>
    </submittedName>
</protein>
<keyword evidence="2" id="KW-0472">Membrane</keyword>
<feature type="transmembrane region" description="Helical" evidence="2">
    <location>
        <begin position="27"/>
        <end position="45"/>
    </location>
</feature>
<evidence type="ECO:0000313" key="3">
    <source>
        <dbReference type="EMBL" id="JAT55942.1"/>
    </source>
</evidence>
<sequence>RPYLIAQSKKNIHTISTCLTGLNKKSILLLLIIYHIFFTLSKMLSTKVISFVTFLVVIIAVILSVTAAPLSPPVLKRAGDNLTDTPDVINKNQTTLQSDSVPVSSDGDGKIVLYNPDDAKKIPKSVVDKGNSAKGDGKGLKI</sequence>
<proteinExistence type="predicted"/>
<keyword evidence="2" id="KW-1133">Transmembrane helix</keyword>
<reference evidence="3" key="1">
    <citation type="submission" date="2015-07" db="EMBL/GenBank/DDBJ databases">
        <title>Transcriptome Assembly of Anthurium amnicola.</title>
        <authorList>
            <person name="Suzuki J."/>
        </authorList>
    </citation>
    <scope>NUCLEOTIDE SEQUENCE</scope>
</reference>
<organism evidence="3">
    <name type="scientific">Anthurium amnicola</name>
    <dbReference type="NCBI Taxonomy" id="1678845"/>
    <lineage>
        <taxon>Eukaryota</taxon>
        <taxon>Viridiplantae</taxon>
        <taxon>Streptophyta</taxon>
        <taxon>Embryophyta</taxon>
        <taxon>Tracheophyta</taxon>
        <taxon>Spermatophyta</taxon>
        <taxon>Magnoliopsida</taxon>
        <taxon>Liliopsida</taxon>
        <taxon>Araceae</taxon>
        <taxon>Pothoideae</taxon>
        <taxon>Potheae</taxon>
        <taxon>Anthurium</taxon>
    </lineage>
</organism>
<dbReference type="AlphaFoldDB" id="A0A1D1YMT1"/>
<keyword evidence="2" id="KW-0812">Transmembrane</keyword>